<sequence length="113" mass="12693">MPVCLVGDAAYPLQPWLMKPYTGHLNLSRQAFNARLTRAHIVVEGAFRCLKARFRCLLTRLNLSEHNIPPMVAACCVLHNLSERKGEAFLPAWTAEAERMAGQYAQARTATIR</sequence>
<proteinExistence type="inferred from homology"/>
<protein>
    <recommendedName>
        <fullName evidence="8">DDE Tnp4 domain-containing protein</fullName>
    </recommendedName>
</protein>
<dbReference type="eggNOG" id="KOG4585">
    <property type="taxonomic scope" value="Eukaryota"/>
</dbReference>
<dbReference type="HOGENOM" id="CLU_2139243_0_0_1"/>
<evidence type="ECO:0000256" key="7">
    <source>
        <dbReference type="ARBA" id="ARBA00023242"/>
    </source>
</evidence>
<keyword evidence="7" id="KW-0539">Nucleus</keyword>
<feature type="domain" description="DDE Tnp4" evidence="8">
    <location>
        <begin position="5"/>
        <end position="80"/>
    </location>
</feature>
<reference evidence="9" key="4">
    <citation type="submission" date="2025-09" db="UniProtKB">
        <authorList>
            <consortium name="Ensembl"/>
        </authorList>
    </citation>
    <scope>IDENTIFICATION</scope>
</reference>
<reference evidence="9" key="3">
    <citation type="submission" date="2025-08" db="UniProtKB">
        <authorList>
            <consortium name="Ensembl"/>
        </authorList>
    </citation>
    <scope>IDENTIFICATION</scope>
</reference>
<dbReference type="OMA" id="EWANTER"/>
<accession>K7F0T2</accession>
<dbReference type="EMBL" id="AGCU01142979">
    <property type="status" value="NOT_ANNOTATED_CDS"/>
    <property type="molecule type" value="Genomic_DNA"/>
</dbReference>
<dbReference type="GO" id="GO:0004518">
    <property type="term" value="F:nuclease activity"/>
    <property type="evidence" value="ECO:0007669"/>
    <property type="project" value="UniProtKB-KW"/>
</dbReference>
<evidence type="ECO:0000256" key="5">
    <source>
        <dbReference type="ARBA" id="ARBA00022723"/>
    </source>
</evidence>
<dbReference type="GO" id="GO:0005634">
    <property type="term" value="C:nucleus"/>
    <property type="evidence" value="ECO:0007669"/>
    <property type="project" value="UniProtKB-SubCell"/>
</dbReference>
<comment type="similarity">
    <text evidence="3">Belongs to the HARBI1 family.</text>
</comment>
<dbReference type="PANTHER" id="PTHR22930:SF85">
    <property type="entry name" value="GH03217P-RELATED"/>
    <property type="match status" value="1"/>
</dbReference>
<dbReference type="GO" id="GO:0046872">
    <property type="term" value="F:metal ion binding"/>
    <property type="evidence" value="ECO:0007669"/>
    <property type="project" value="UniProtKB-KW"/>
</dbReference>
<evidence type="ECO:0000256" key="6">
    <source>
        <dbReference type="ARBA" id="ARBA00022801"/>
    </source>
</evidence>
<organism evidence="9 10">
    <name type="scientific">Pelodiscus sinensis</name>
    <name type="common">Chinese softshell turtle</name>
    <name type="synonym">Trionyx sinensis</name>
    <dbReference type="NCBI Taxonomy" id="13735"/>
    <lineage>
        <taxon>Eukaryota</taxon>
        <taxon>Metazoa</taxon>
        <taxon>Chordata</taxon>
        <taxon>Craniata</taxon>
        <taxon>Vertebrata</taxon>
        <taxon>Euteleostomi</taxon>
        <taxon>Archelosauria</taxon>
        <taxon>Testudinata</taxon>
        <taxon>Testudines</taxon>
        <taxon>Cryptodira</taxon>
        <taxon>Trionychia</taxon>
        <taxon>Trionychidae</taxon>
        <taxon>Pelodiscus</taxon>
    </lineage>
</organism>
<keyword evidence="5" id="KW-0479">Metal-binding</keyword>
<dbReference type="Ensembl" id="ENSPSIT00000001647.1">
    <property type="protein sequence ID" value="ENSPSIP00000001642.1"/>
    <property type="gene ID" value="ENSPSIG00000001647.1"/>
</dbReference>
<evidence type="ECO:0000256" key="2">
    <source>
        <dbReference type="ARBA" id="ARBA00004123"/>
    </source>
</evidence>
<dbReference type="Proteomes" id="UP000007267">
    <property type="component" value="Unassembled WGS sequence"/>
</dbReference>
<dbReference type="AlphaFoldDB" id="K7F0T2"/>
<name>K7F0T2_PELSI</name>
<dbReference type="InterPro" id="IPR045249">
    <property type="entry name" value="HARBI1-like"/>
</dbReference>
<keyword evidence="6" id="KW-0378">Hydrolase</keyword>
<evidence type="ECO:0000256" key="1">
    <source>
        <dbReference type="ARBA" id="ARBA00001968"/>
    </source>
</evidence>
<comment type="cofactor">
    <cofactor evidence="1">
        <name>a divalent metal cation</name>
        <dbReference type="ChEBI" id="CHEBI:60240"/>
    </cofactor>
</comment>
<dbReference type="Pfam" id="PF13359">
    <property type="entry name" value="DDE_Tnp_4"/>
    <property type="match status" value="1"/>
</dbReference>
<comment type="subcellular location">
    <subcellularLocation>
        <location evidence="2">Nucleus</location>
    </subcellularLocation>
</comment>
<reference evidence="10" key="2">
    <citation type="journal article" date="2013" name="Nat. Genet.">
        <title>The draft genomes of soft-shell turtle and green sea turtle yield insights into the development and evolution of the turtle-specific body plan.</title>
        <authorList>
            <person name="Wang Z."/>
            <person name="Pascual-Anaya J."/>
            <person name="Zadissa A."/>
            <person name="Li W."/>
            <person name="Niimura Y."/>
            <person name="Huang Z."/>
            <person name="Li C."/>
            <person name="White S."/>
            <person name="Xiong Z."/>
            <person name="Fang D."/>
            <person name="Wang B."/>
            <person name="Ming Y."/>
            <person name="Chen Y."/>
            <person name="Zheng Y."/>
            <person name="Kuraku S."/>
            <person name="Pignatelli M."/>
            <person name="Herrero J."/>
            <person name="Beal K."/>
            <person name="Nozawa M."/>
            <person name="Li Q."/>
            <person name="Wang J."/>
            <person name="Zhang H."/>
            <person name="Yu L."/>
            <person name="Shigenobu S."/>
            <person name="Wang J."/>
            <person name="Liu J."/>
            <person name="Flicek P."/>
            <person name="Searle S."/>
            <person name="Wang J."/>
            <person name="Kuratani S."/>
            <person name="Yin Y."/>
            <person name="Aken B."/>
            <person name="Zhang G."/>
            <person name="Irie N."/>
        </authorList>
    </citation>
    <scope>NUCLEOTIDE SEQUENCE [LARGE SCALE GENOMIC DNA]</scope>
    <source>
        <strain evidence="10">Daiwa-1</strain>
    </source>
</reference>
<reference evidence="10" key="1">
    <citation type="submission" date="2011-10" db="EMBL/GenBank/DDBJ databases">
        <authorList>
            <consortium name="Soft-shell Turtle Genome Consortium"/>
        </authorList>
    </citation>
    <scope>NUCLEOTIDE SEQUENCE [LARGE SCALE GENOMIC DNA]</scope>
    <source>
        <strain evidence="10">Daiwa-1</strain>
    </source>
</reference>
<evidence type="ECO:0000259" key="8">
    <source>
        <dbReference type="Pfam" id="PF13359"/>
    </source>
</evidence>
<dbReference type="PANTHER" id="PTHR22930">
    <property type="match status" value="1"/>
</dbReference>
<keyword evidence="10" id="KW-1185">Reference proteome</keyword>
<dbReference type="InterPro" id="IPR027806">
    <property type="entry name" value="HARBI1_dom"/>
</dbReference>
<keyword evidence="4" id="KW-0540">Nuclease</keyword>
<evidence type="ECO:0000313" key="10">
    <source>
        <dbReference type="Proteomes" id="UP000007267"/>
    </source>
</evidence>
<evidence type="ECO:0000313" key="9">
    <source>
        <dbReference type="Ensembl" id="ENSPSIP00000001642.1"/>
    </source>
</evidence>
<dbReference type="STRING" id="13735.ENSPSIP00000001642"/>
<dbReference type="GO" id="GO:0016787">
    <property type="term" value="F:hydrolase activity"/>
    <property type="evidence" value="ECO:0007669"/>
    <property type="project" value="UniProtKB-KW"/>
</dbReference>
<evidence type="ECO:0000256" key="4">
    <source>
        <dbReference type="ARBA" id="ARBA00022722"/>
    </source>
</evidence>
<evidence type="ECO:0000256" key="3">
    <source>
        <dbReference type="ARBA" id="ARBA00006958"/>
    </source>
</evidence>
<dbReference type="GeneTree" id="ENSGT00940000163250"/>